<proteinExistence type="predicted"/>
<protein>
    <submittedName>
        <fullName evidence="1">Uncharacterized protein</fullName>
    </submittedName>
</protein>
<dbReference type="OrthoDB" id="5296987at2"/>
<dbReference type="Proteomes" id="UP000005615">
    <property type="component" value="Unassembled WGS sequence"/>
</dbReference>
<reference evidence="1 2" key="1">
    <citation type="journal article" date="2011" name="J. Bacteriol.">
        <title>Genome sequence of strain IMCC3088, a proteorhodopsin-containing marine bacterium belonging to the OM60/NOR5 clade.</title>
        <authorList>
            <person name="Jang Y."/>
            <person name="Oh H.M."/>
            <person name="Kang I."/>
            <person name="Lee K."/>
            <person name="Yang S.J."/>
            <person name="Cho J.C."/>
        </authorList>
    </citation>
    <scope>NUCLEOTIDE SEQUENCE [LARGE SCALE GENOMIC DNA]</scope>
    <source>
        <strain evidence="1 2">IMCC3088</strain>
    </source>
</reference>
<evidence type="ECO:0000313" key="2">
    <source>
        <dbReference type="Proteomes" id="UP000005615"/>
    </source>
</evidence>
<dbReference type="EMBL" id="AEIG01000027">
    <property type="protein sequence ID" value="EGG29885.1"/>
    <property type="molecule type" value="Genomic_DNA"/>
</dbReference>
<dbReference type="PANTHER" id="PTHR35175:SF1">
    <property type="entry name" value="OXIDOREDUCTASE"/>
    <property type="match status" value="1"/>
</dbReference>
<dbReference type="RefSeq" id="WP_009575471.1">
    <property type="nucleotide sequence ID" value="NZ_AEIG01000027.1"/>
</dbReference>
<dbReference type="PANTHER" id="PTHR35175">
    <property type="entry name" value="DUF1289 DOMAIN-CONTAINING PROTEIN"/>
    <property type="match status" value="1"/>
</dbReference>
<keyword evidence="2" id="KW-1185">Reference proteome</keyword>
<dbReference type="InterPro" id="IPR010710">
    <property type="entry name" value="DUF1289"/>
</dbReference>
<comment type="caution">
    <text evidence="1">The sequence shown here is derived from an EMBL/GenBank/DDBJ whole genome shotgun (WGS) entry which is preliminary data.</text>
</comment>
<gene>
    <name evidence="1" type="ORF">IMCC3088_1173</name>
</gene>
<dbReference type="eggNOG" id="COG3313">
    <property type="taxonomic scope" value="Bacteria"/>
</dbReference>
<name>F3L197_9GAMM</name>
<dbReference type="AlphaFoldDB" id="F3L197"/>
<accession>F3L197</accession>
<organism evidence="1 2">
    <name type="scientific">Aequoribacter fuscus</name>
    <dbReference type="NCBI Taxonomy" id="2518989"/>
    <lineage>
        <taxon>Bacteria</taxon>
        <taxon>Pseudomonadati</taxon>
        <taxon>Pseudomonadota</taxon>
        <taxon>Gammaproteobacteria</taxon>
        <taxon>Cellvibrionales</taxon>
        <taxon>Halieaceae</taxon>
        <taxon>Aequoribacter</taxon>
    </lineage>
</organism>
<dbReference type="Pfam" id="PF06945">
    <property type="entry name" value="DUF1289"/>
    <property type="match status" value="1"/>
</dbReference>
<evidence type="ECO:0000313" key="1">
    <source>
        <dbReference type="EMBL" id="EGG29885.1"/>
    </source>
</evidence>
<sequence length="152" mass="17399">MLDRPVKTPCIGVCSTGIGDLVCRGCKRFVHEVVDWNGYSLQQKRIVDSRLAQFLAQCMANRFEVVNEPVLKAQLELQLIRYDQSHAPLCWVFAILKAGANQITDPSLFGFAVLPWCQNKSLKQLRDEVDEEYFQLSQAHYERYFLQGVASE</sequence>
<dbReference type="STRING" id="2518989.IMCC3088_1173"/>